<feature type="chain" id="PRO_5020888720" description="Lipocalin-like protein" evidence="1">
    <location>
        <begin position="27"/>
        <end position="140"/>
    </location>
</feature>
<sequence length="140" mass="15657">MEVLSKNKLWTLLIAAIFSLSMLSCSEDTVDNIGRDTALNIIRANKWFDVVKTTTVSGGTPETTVLVAEGETLEFKSDNFAYVFTGGQTVSYPYLLETNKRMVFDGKTYEVQESIIQTVTRLTLVNNEAGVTTTIVFRRR</sequence>
<comment type="caution">
    <text evidence="2">The sequence shown here is derived from an EMBL/GenBank/DDBJ whole genome shotgun (WGS) entry which is preliminary data.</text>
</comment>
<evidence type="ECO:0000256" key="1">
    <source>
        <dbReference type="SAM" id="SignalP"/>
    </source>
</evidence>
<feature type="signal peptide" evidence="1">
    <location>
        <begin position="1"/>
        <end position="26"/>
    </location>
</feature>
<protein>
    <recommendedName>
        <fullName evidence="4">Lipocalin-like protein</fullName>
    </recommendedName>
</protein>
<dbReference type="PROSITE" id="PS51257">
    <property type="entry name" value="PROKAR_LIPOPROTEIN"/>
    <property type="match status" value="1"/>
</dbReference>
<dbReference type="AlphaFoldDB" id="A0A4R7D2Z1"/>
<accession>A0A4R7D2Z1</accession>
<reference evidence="2 3" key="1">
    <citation type="submission" date="2019-03" db="EMBL/GenBank/DDBJ databases">
        <title>Genomic Encyclopedia of Type Strains, Phase III (KMG-III): the genomes of soil and plant-associated and newly described type strains.</title>
        <authorList>
            <person name="Whitman W."/>
        </authorList>
    </citation>
    <scope>NUCLEOTIDE SEQUENCE [LARGE SCALE GENOMIC DNA]</scope>
    <source>
        <strain evidence="2 3">CGMCC 1.12801</strain>
    </source>
</reference>
<dbReference type="OrthoDB" id="708011at2"/>
<dbReference type="EMBL" id="SNZV01000003">
    <property type="protein sequence ID" value="TDS14672.1"/>
    <property type="molecule type" value="Genomic_DNA"/>
</dbReference>
<proteinExistence type="predicted"/>
<evidence type="ECO:0000313" key="2">
    <source>
        <dbReference type="EMBL" id="TDS14672.1"/>
    </source>
</evidence>
<evidence type="ECO:0008006" key="4">
    <source>
        <dbReference type="Google" id="ProtNLM"/>
    </source>
</evidence>
<dbReference type="RefSeq" id="WP_133639725.1">
    <property type="nucleotide sequence ID" value="NZ_SNZV01000003.1"/>
</dbReference>
<evidence type="ECO:0000313" key="3">
    <source>
        <dbReference type="Proteomes" id="UP000294752"/>
    </source>
</evidence>
<name>A0A4R7D2Z1_9SPHI</name>
<keyword evidence="3" id="KW-1185">Reference proteome</keyword>
<organism evidence="2 3">
    <name type="scientific">Sphingobacterium paludis</name>
    <dbReference type="NCBI Taxonomy" id="1476465"/>
    <lineage>
        <taxon>Bacteria</taxon>
        <taxon>Pseudomonadati</taxon>
        <taxon>Bacteroidota</taxon>
        <taxon>Sphingobacteriia</taxon>
        <taxon>Sphingobacteriales</taxon>
        <taxon>Sphingobacteriaceae</taxon>
        <taxon>Sphingobacterium</taxon>
    </lineage>
</organism>
<keyword evidence="1" id="KW-0732">Signal</keyword>
<dbReference type="Proteomes" id="UP000294752">
    <property type="component" value="Unassembled WGS sequence"/>
</dbReference>
<gene>
    <name evidence="2" type="ORF">B0I21_103167</name>
</gene>